<comment type="caution">
    <text evidence="1">The sequence shown here is derived from an EMBL/GenBank/DDBJ whole genome shotgun (WGS) entry which is preliminary data.</text>
</comment>
<evidence type="ECO:0000313" key="1">
    <source>
        <dbReference type="EMBL" id="NKY96340.1"/>
    </source>
</evidence>
<dbReference type="Gene3D" id="3.30.530.20">
    <property type="match status" value="1"/>
</dbReference>
<name>A0A7X6RN28_9ACTN</name>
<dbReference type="InterPro" id="IPR019587">
    <property type="entry name" value="Polyketide_cyclase/dehydratase"/>
</dbReference>
<dbReference type="Pfam" id="PF10604">
    <property type="entry name" value="Polyketide_cyc2"/>
    <property type="match status" value="1"/>
</dbReference>
<accession>A0A7X6RN28</accession>
<dbReference type="InterPro" id="IPR023393">
    <property type="entry name" value="START-like_dom_sf"/>
</dbReference>
<reference evidence="1 2" key="1">
    <citation type="submission" date="2020-04" db="EMBL/GenBank/DDBJ databases">
        <title>MicrobeNet Type strains.</title>
        <authorList>
            <person name="Nicholson A.C."/>
        </authorList>
    </citation>
    <scope>NUCLEOTIDE SEQUENCE [LARGE SCALE GENOMIC DNA]</scope>
    <source>
        <strain evidence="1 2">ATCC 23612</strain>
    </source>
</reference>
<dbReference type="RefSeq" id="WP_061080672.1">
    <property type="nucleotide sequence ID" value="NZ_JAAXPG010000001.1"/>
</dbReference>
<dbReference type="SUPFAM" id="SSF55961">
    <property type="entry name" value="Bet v1-like"/>
    <property type="match status" value="1"/>
</dbReference>
<keyword evidence="2" id="KW-1185">Reference proteome</keyword>
<proteinExistence type="predicted"/>
<gene>
    <name evidence="1" type="ORF">HGB44_01425</name>
</gene>
<dbReference type="AlphaFoldDB" id="A0A7X6RN28"/>
<dbReference type="Proteomes" id="UP000553209">
    <property type="component" value="Unassembled WGS sequence"/>
</dbReference>
<dbReference type="EMBL" id="JAAXPG010000001">
    <property type="protein sequence ID" value="NKY96340.1"/>
    <property type="molecule type" value="Genomic_DNA"/>
</dbReference>
<sequence length="157" mass="18573">MPGSIEYSVVIDAPYDFVWELTNDVASWPEIFTWHSSVEILHQEGDTTRFRVTKNPDKQGRVWSWVSERTVDREAGEAWSHRVQTEGFEYVRIHWSYEEVPEGVRLTWRYQFAMRPDAPFDDEQMAVKYHQNIPVEMEHIKKNVEAAARARVEEITT</sequence>
<organism evidence="1 2">
    <name type="scientific">Nocardiopsis alborubida</name>
    <dbReference type="NCBI Taxonomy" id="146802"/>
    <lineage>
        <taxon>Bacteria</taxon>
        <taxon>Bacillati</taxon>
        <taxon>Actinomycetota</taxon>
        <taxon>Actinomycetes</taxon>
        <taxon>Streptosporangiales</taxon>
        <taxon>Nocardiopsidaceae</taxon>
        <taxon>Nocardiopsis</taxon>
    </lineage>
</organism>
<protein>
    <submittedName>
        <fullName evidence="1">Polyketide cyclase</fullName>
    </submittedName>
</protein>
<evidence type="ECO:0000313" key="2">
    <source>
        <dbReference type="Proteomes" id="UP000553209"/>
    </source>
</evidence>